<evidence type="ECO:0000259" key="2">
    <source>
        <dbReference type="Pfam" id="PF15055"/>
    </source>
</evidence>
<evidence type="ECO:0000313" key="4">
    <source>
        <dbReference type="Proteomes" id="UP000077315"/>
    </source>
</evidence>
<dbReference type="InParanoid" id="A0A162PIW7"/>
<organism evidence="3 4">
    <name type="scientific">Phycomyces blakesleeanus (strain ATCC 8743b / DSM 1359 / FGSC 10004 / NBRC 33097 / NRRL 1555)</name>
    <dbReference type="NCBI Taxonomy" id="763407"/>
    <lineage>
        <taxon>Eukaryota</taxon>
        <taxon>Fungi</taxon>
        <taxon>Fungi incertae sedis</taxon>
        <taxon>Mucoromycota</taxon>
        <taxon>Mucoromycotina</taxon>
        <taxon>Mucoromycetes</taxon>
        <taxon>Mucorales</taxon>
        <taxon>Phycomycetaceae</taxon>
        <taxon>Phycomyces</taxon>
    </lineage>
</organism>
<dbReference type="EMBL" id="KV440981">
    <property type="protein sequence ID" value="OAD73287.1"/>
    <property type="molecule type" value="Genomic_DNA"/>
</dbReference>
<keyword evidence="4" id="KW-1185">Reference proteome</keyword>
<name>A0A162PIW7_PHYB8</name>
<dbReference type="STRING" id="763407.A0A162PIW7"/>
<dbReference type="VEuPathDB" id="FungiDB:PHYBLDRAFT_158900"/>
<protein>
    <recommendedName>
        <fullName evidence="2">Distal membrane-arm assembly complex protein 1-like domain-containing protein</fullName>
    </recommendedName>
</protein>
<feature type="transmembrane region" description="Helical" evidence="1">
    <location>
        <begin position="52"/>
        <end position="71"/>
    </location>
</feature>
<proteinExistence type="predicted"/>
<dbReference type="InterPro" id="IPR028036">
    <property type="entry name" value="DMAC1-like_dom"/>
</dbReference>
<dbReference type="GeneID" id="28994781"/>
<accession>A0A162PIW7</accession>
<keyword evidence="1" id="KW-1133">Transmembrane helix</keyword>
<feature type="domain" description="Distal membrane-arm assembly complex protein 1-like" evidence="2">
    <location>
        <begin position="16"/>
        <end position="65"/>
    </location>
</feature>
<evidence type="ECO:0000256" key="1">
    <source>
        <dbReference type="SAM" id="Phobius"/>
    </source>
</evidence>
<dbReference type="OrthoDB" id="6604875at2759"/>
<keyword evidence="1" id="KW-0472">Membrane</keyword>
<dbReference type="AlphaFoldDB" id="A0A162PIW7"/>
<evidence type="ECO:0000313" key="3">
    <source>
        <dbReference type="EMBL" id="OAD73287.1"/>
    </source>
</evidence>
<dbReference type="Proteomes" id="UP000077315">
    <property type="component" value="Unassembled WGS sequence"/>
</dbReference>
<dbReference type="Pfam" id="PF15055">
    <property type="entry name" value="DMAC1_Dmo2"/>
    <property type="match status" value="1"/>
</dbReference>
<reference evidence="4" key="1">
    <citation type="submission" date="2015-06" db="EMBL/GenBank/DDBJ databases">
        <title>Expansion of signal transduction pathways in fungi by whole-genome duplication.</title>
        <authorList>
            <consortium name="DOE Joint Genome Institute"/>
            <person name="Corrochano L.M."/>
            <person name="Kuo A."/>
            <person name="Marcet-Houben M."/>
            <person name="Polaino S."/>
            <person name="Salamov A."/>
            <person name="Villalobos J.M."/>
            <person name="Alvarez M.I."/>
            <person name="Avalos J."/>
            <person name="Benito E.P."/>
            <person name="Benoit I."/>
            <person name="Burger G."/>
            <person name="Camino L.P."/>
            <person name="Canovas D."/>
            <person name="Cerda-Olmedo E."/>
            <person name="Cheng J.-F."/>
            <person name="Dominguez A."/>
            <person name="Elias M."/>
            <person name="Eslava A.P."/>
            <person name="Glaser F."/>
            <person name="Grimwood J."/>
            <person name="Gutierrez G."/>
            <person name="Heitman J."/>
            <person name="Henrissat B."/>
            <person name="Iturriaga E.A."/>
            <person name="Lang B.F."/>
            <person name="Lavin J.L."/>
            <person name="Lee S."/>
            <person name="Li W."/>
            <person name="Lindquist E."/>
            <person name="Lopez-Garcia S."/>
            <person name="Luque E.M."/>
            <person name="Marcos A.T."/>
            <person name="Martin J."/>
            <person name="McCluskey K."/>
            <person name="Medina H.R."/>
            <person name="Miralles-Duran A."/>
            <person name="Miyazaki A."/>
            <person name="Munoz-Torres E."/>
            <person name="Oguiza J.A."/>
            <person name="Ohm R."/>
            <person name="Olmedo M."/>
            <person name="Orejas M."/>
            <person name="Ortiz-Castellanos L."/>
            <person name="Pisabarro A.G."/>
            <person name="Rodriguez-Romero J."/>
            <person name="Ruiz-Herrera J."/>
            <person name="Ruiz-Vazquez R."/>
            <person name="Sanz C."/>
            <person name="Schackwitz W."/>
            <person name="Schmutz J."/>
            <person name="Shahriari M."/>
            <person name="Shelest E."/>
            <person name="Silva-Franco F."/>
            <person name="Soanes D."/>
            <person name="Syed K."/>
            <person name="Tagua V.G."/>
            <person name="Talbot N.J."/>
            <person name="Thon M."/>
            <person name="De vries R.P."/>
            <person name="Wiebenga A."/>
            <person name="Yadav J.S."/>
            <person name="Braun E.L."/>
            <person name="Baker S."/>
            <person name="Garre V."/>
            <person name="Horwitz B."/>
            <person name="Torres-Martinez S."/>
            <person name="Idnurm A."/>
            <person name="Herrera-Estrella A."/>
            <person name="Gabaldon T."/>
            <person name="Grigoriev I.V."/>
        </authorList>
    </citation>
    <scope>NUCLEOTIDE SEQUENCE [LARGE SCALE GENOMIC DNA]</scope>
    <source>
        <strain evidence="4">NRRL 1555(-)</strain>
    </source>
</reference>
<dbReference type="RefSeq" id="XP_018291327.1">
    <property type="nucleotide sequence ID" value="XM_018433875.1"/>
</dbReference>
<gene>
    <name evidence="3" type="ORF">PHYBLDRAFT_158900</name>
</gene>
<keyword evidence="1" id="KW-0812">Transmembrane</keyword>
<sequence>MTSQPIVDIEENKYKDCLACKITGATAFSALGAYALKESSVMYKIPSKSGQAVGLGVIGTLFISAGLYRLIL</sequence>